<accession>A0A916EHF3</accession>
<reference evidence="1" key="1">
    <citation type="submission" date="2020-05" db="EMBL/GenBank/DDBJ databases">
        <authorList>
            <person name="Rincon C."/>
            <person name="Sanders R I."/>
            <person name="Robbins C."/>
            <person name="Chaturvedi A."/>
        </authorList>
    </citation>
    <scope>NUCLEOTIDE SEQUENCE</scope>
    <source>
        <strain evidence="1">CHB12</strain>
    </source>
</reference>
<organism evidence="1 2">
    <name type="scientific">Rhizophagus irregularis</name>
    <dbReference type="NCBI Taxonomy" id="588596"/>
    <lineage>
        <taxon>Eukaryota</taxon>
        <taxon>Fungi</taxon>
        <taxon>Fungi incertae sedis</taxon>
        <taxon>Mucoromycota</taxon>
        <taxon>Glomeromycotina</taxon>
        <taxon>Glomeromycetes</taxon>
        <taxon>Glomerales</taxon>
        <taxon>Glomeraceae</taxon>
        <taxon>Rhizophagus</taxon>
    </lineage>
</organism>
<evidence type="ECO:0000313" key="2">
    <source>
        <dbReference type="Proteomes" id="UP000684084"/>
    </source>
</evidence>
<sequence length="70" mass="8197">MSTYTLEQYIKKHDLKYYKYDGFNNIEEIGGGLVGKVYKANWKQNGKMFSINVINLNNVKEIIYELSLTI</sequence>
<dbReference type="AlphaFoldDB" id="A0A916EHF3"/>
<dbReference type="OrthoDB" id="2312905at2759"/>
<evidence type="ECO:0000313" key="1">
    <source>
        <dbReference type="EMBL" id="CAB5388612.1"/>
    </source>
</evidence>
<comment type="caution">
    <text evidence="1">The sequence shown here is derived from an EMBL/GenBank/DDBJ whole genome shotgun (WGS) entry which is preliminary data.</text>
</comment>
<dbReference type="VEuPathDB" id="FungiDB:RhiirFUN_005063"/>
<evidence type="ECO:0008006" key="3">
    <source>
        <dbReference type="Google" id="ProtNLM"/>
    </source>
</evidence>
<proteinExistence type="predicted"/>
<gene>
    <name evidence="1" type="ORF">CHRIB12_LOCUS20673</name>
</gene>
<dbReference type="Proteomes" id="UP000684084">
    <property type="component" value="Unassembled WGS sequence"/>
</dbReference>
<protein>
    <recommendedName>
        <fullName evidence="3">Protein kinase domain-containing protein</fullName>
    </recommendedName>
</protein>
<name>A0A916EHF3_9GLOM</name>
<dbReference type="EMBL" id="CAGKOT010000062">
    <property type="protein sequence ID" value="CAB5388612.1"/>
    <property type="molecule type" value="Genomic_DNA"/>
</dbReference>